<dbReference type="PANTHER" id="PTHR13710:SF154">
    <property type="entry name" value="RECQ HELICASE, PUTATIVE (AFU_ORTHOLOGUE AFUA_6G14720)-RELATED"/>
    <property type="match status" value="1"/>
</dbReference>
<evidence type="ECO:0000256" key="4">
    <source>
        <dbReference type="ARBA" id="ARBA00034617"/>
    </source>
</evidence>
<gene>
    <name evidence="8" type="ORF">B0A49_13602</name>
</gene>
<dbReference type="GO" id="GO:0005737">
    <property type="term" value="C:cytoplasm"/>
    <property type="evidence" value="ECO:0007669"/>
    <property type="project" value="TreeGrafter"/>
</dbReference>
<evidence type="ECO:0000313" key="8">
    <source>
        <dbReference type="EMBL" id="TKA56067.1"/>
    </source>
</evidence>
<comment type="catalytic activity">
    <reaction evidence="4">
        <text>Couples ATP hydrolysis with the unwinding of duplex DNA by translocating in the 3'-5' direction.</text>
        <dbReference type="EC" id="5.6.2.4"/>
    </reaction>
</comment>
<dbReference type="AlphaFoldDB" id="A0A4U0W1V7"/>
<dbReference type="PROSITE" id="PS51194">
    <property type="entry name" value="HELICASE_CTER"/>
    <property type="match status" value="1"/>
</dbReference>
<organism evidence="8 9">
    <name type="scientific">Cryomyces minteri</name>
    <dbReference type="NCBI Taxonomy" id="331657"/>
    <lineage>
        <taxon>Eukaryota</taxon>
        <taxon>Fungi</taxon>
        <taxon>Dikarya</taxon>
        <taxon>Ascomycota</taxon>
        <taxon>Pezizomycotina</taxon>
        <taxon>Dothideomycetes</taxon>
        <taxon>Dothideomycetes incertae sedis</taxon>
        <taxon>Cryomyces</taxon>
    </lineage>
</organism>
<evidence type="ECO:0000259" key="6">
    <source>
        <dbReference type="PROSITE" id="PS51192"/>
    </source>
</evidence>
<name>A0A4U0W1V7_9PEZI</name>
<accession>A0A4U0W1V7</accession>
<dbReference type="Pfam" id="PF00270">
    <property type="entry name" value="DEAD"/>
    <property type="match status" value="1"/>
</dbReference>
<dbReference type="GO" id="GO:0000724">
    <property type="term" value="P:double-strand break repair via homologous recombination"/>
    <property type="evidence" value="ECO:0007669"/>
    <property type="project" value="TreeGrafter"/>
</dbReference>
<dbReference type="InterPro" id="IPR011545">
    <property type="entry name" value="DEAD/DEAH_box_helicase_dom"/>
</dbReference>
<protein>
    <recommendedName>
        <fullName evidence="5">DNA 3'-5' helicase</fullName>
        <ecNumber evidence="5">5.6.2.4</ecNumber>
    </recommendedName>
</protein>
<evidence type="ECO:0000313" key="9">
    <source>
        <dbReference type="Proteomes" id="UP000308768"/>
    </source>
</evidence>
<dbReference type="STRING" id="331657.A0A4U0W1V7"/>
<dbReference type="GO" id="GO:0003676">
    <property type="term" value="F:nucleic acid binding"/>
    <property type="evidence" value="ECO:0007669"/>
    <property type="project" value="InterPro"/>
</dbReference>
<sequence length="1133" mass="128949">MDEIRSSIALPKDAEKEPELPLVLSAMGEILDEAYGWCFDGPDCMLTWPRQVILSRFQTSMIELQGKTRRFNPYKRSDTLKAYFTLWDQFLAYFYRIVDHDHFTTEAEKRRRPEDIVCLTDGQRVAWGETLQAARTDDGARLKEALERLCRLCVQLICHKTGSRRYSSPLISFCAMLSIRQSTSSWLAPGDFNSHLSALVWVVQLILFHHSASQERKGLHDTRDLLKELCEEFLQQTCETPMGEILRWRLLLFDVSKSDVGRNQAFWNEDETILTYRDTELRVQDEVPKLLRSEYQQARQLLYHELMFDARHLSRTHAWALKDNLDNDASGWWFEQHRENAELLDGRGGALRKVIQDSKRLRDTFTAKHDTTDGLAWREKAISLYESTADEFLQRLAVLVHVGAGQPLREPEFFSVVWRNGQRRRNVFIWHGRVMFHTTYHKGQQQAGGYKDNIRFLPEAVGELLLDYLVYVVPLRQSFLRQSSLKALISPYMWSKDGQVWPENKLSRCLKRASARAELPRLHLSNWRQMTVSIVKTKFASNVSCFDVDQTADEDDEEMDEDIRVMTKQRNRSTRTVNRAYANQHNVSFGNVWDGLIRRNLRASSLWQEFWGLHLLPKAGRKRCRSADEEGDLPLAKKVAAGTYRRREPWPAAALLDQARKLYGRADLEWRSPEQGDAIATIVSCVEQVIIVLPTGAGKSLLFMLPCTLPDSGVTVLVVPLVSLRGDLLRRLGELGVDHLVWRPGEQRDASLVLVTVEAACTRDFVSYAQRLVATQLLDRIVVDESHLTVTASEYRESMVELASIRKLRTQFVYLTAMLPPSMQAEFEEQNYLLDPKVIRASTNRPNIFYMVGKAVHGVGSLLQQGAAKAREAWHESGLFDASKDKIVLYVRTLAEADELASLLGCSSYTSESGTSEEKEEILAEWVQSADKPYIVATSALSAGFDHPHVRLVMHINEPDSLIDFAQESGRAGRDGREAYSFVRLPAGWRTVQGGPTAENHNVSFGNVWDGLIRRNLRASSLWQEFWGLHLLPKAGRKRCRSADEEGDLPLAKKVAAGTYRRREPWPAAALLDQARKLYGRADLEWRSPEQGDAIATIVSCVEQVIIVLPTGAGKSLLFMLPCTLPDSGVTVL</sequence>
<proteinExistence type="inferred from homology"/>
<dbReference type="EC" id="5.6.2.4" evidence="5"/>
<dbReference type="OrthoDB" id="2608216at2759"/>
<feature type="domain" description="Helicase C-terminal" evidence="7">
    <location>
        <begin position="862"/>
        <end position="1021"/>
    </location>
</feature>
<dbReference type="Gene3D" id="3.40.50.300">
    <property type="entry name" value="P-loop containing nucleotide triphosphate hydrolases"/>
    <property type="match status" value="3"/>
</dbReference>
<dbReference type="GO" id="GO:0009378">
    <property type="term" value="F:four-way junction helicase activity"/>
    <property type="evidence" value="ECO:0007669"/>
    <property type="project" value="TreeGrafter"/>
</dbReference>
<evidence type="ECO:0000259" key="7">
    <source>
        <dbReference type="PROSITE" id="PS51194"/>
    </source>
</evidence>
<dbReference type="SUPFAM" id="SSF52540">
    <property type="entry name" value="P-loop containing nucleoside triphosphate hydrolases"/>
    <property type="match status" value="1"/>
</dbReference>
<dbReference type="SMART" id="SM00490">
    <property type="entry name" value="HELICc"/>
    <property type="match status" value="1"/>
</dbReference>
<dbReference type="InterPro" id="IPR027417">
    <property type="entry name" value="P-loop_NTPase"/>
</dbReference>
<evidence type="ECO:0000256" key="2">
    <source>
        <dbReference type="ARBA" id="ARBA00022741"/>
    </source>
</evidence>
<feature type="domain" description="Helicase ATP-binding" evidence="6">
    <location>
        <begin position="680"/>
        <end position="837"/>
    </location>
</feature>
<keyword evidence="3" id="KW-0067">ATP-binding</keyword>
<dbReference type="InterPro" id="IPR001650">
    <property type="entry name" value="Helicase_C-like"/>
</dbReference>
<evidence type="ECO:0000256" key="3">
    <source>
        <dbReference type="ARBA" id="ARBA00022840"/>
    </source>
</evidence>
<dbReference type="GO" id="GO:0043138">
    <property type="term" value="F:3'-5' DNA helicase activity"/>
    <property type="evidence" value="ECO:0007669"/>
    <property type="project" value="UniProtKB-EC"/>
</dbReference>
<dbReference type="PANTHER" id="PTHR13710">
    <property type="entry name" value="DNA HELICASE RECQ FAMILY MEMBER"/>
    <property type="match status" value="1"/>
</dbReference>
<dbReference type="InterPro" id="IPR014001">
    <property type="entry name" value="Helicase_ATP-bd"/>
</dbReference>
<keyword evidence="9" id="KW-1185">Reference proteome</keyword>
<comment type="caution">
    <text evidence="8">The sequence shown here is derived from an EMBL/GenBank/DDBJ whole genome shotgun (WGS) entry which is preliminary data.</text>
</comment>
<evidence type="ECO:0000256" key="1">
    <source>
        <dbReference type="ARBA" id="ARBA00005446"/>
    </source>
</evidence>
<dbReference type="Pfam" id="PF00271">
    <property type="entry name" value="Helicase_C"/>
    <property type="match status" value="1"/>
</dbReference>
<dbReference type="SMART" id="SM00487">
    <property type="entry name" value="DEXDc"/>
    <property type="match status" value="1"/>
</dbReference>
<reference evidence="8 9" key="1">
    <citation type="submission" date="2017-03" db="EMBL/GenBank/DDBJ databases">
        <title>Genomes of endolithic fungi from Antarctica.</title>
        <authorList>
            <person name="Coleine C."/>
            <person name="Masonjones S."/>
            <person name="Stajich J.E."/>
        </authorList>
    </citation>
    <scope>NUCLEOTIDE SEQUENCE [LARGE SCALE GENOMIC DNA]</scope>
    <source>
        <strain evidence="8 9">CCFEE 5187</strain>
    </source>
</reference>
<comment type="similarity">
    <text evidence="1">Belongs to the helicase family. RecQ subfamily.</text>
</comment>
<dbReference type="GO" id="GO:0005694">
    <property type="term" value="C:chromosome"/>
    <property type="evidence" value="ECO:0007669"/>
    <property type="project" value="TreeGrafter"/>
</dbReference>
<keyword evidence="2" id="KW-0547">Nucleotide-binding</keyword>
<dbReference type="EMBL" id="NAJN01002204">
    <property type="protein sequence ID" value="TKA56067.1"/>
    <property type="molecule type" value="Genomic_DNA"/>
</dbReference>
<evidence type="ECO:0000256" key="5">
    <source>
        <dbReference type="ARBA" id="ARBA00034808"/>
    </source>
</evidence>
<feature type="non-terminal residue" evidence="8">
    <location>
        <position position="1133"/>
    </location>
</feature>
<dbReference type="GO" id="GO:0005524">
    <property type="term" value="F:ATP binding"/>
    <property type="evidence" value="ECO:0007669"/>
    <property type="project" value="UniProtKB-KW"/>
</dbReference>
<dbReference type="PROSITE" id="PS51192">
    <property type="entry name" value="HELICASE_ATP_BIND_1"/>
    <property type="match status" value="1"/>
</dbReference>
<dbReference type="Proteomes" id="UP000308768">
    <property type="component" value="Unassembled WGS sequence"/>
</dbReference>